<keyword evidence="1" id="KW-0812">Transmembrane</keyword>
<accession>A0A8C5JU97</accession>
<reference evidence="3" key="2">
    <citation type="submission" date="2025-09" db="UniProtKB">
        <authorList>
            <consortium name="Ensembl"/>
        </authorList>
    </citation>
    <scope>IDENTIFICATION</scope>
</reference>
<dbReference type="SUPFAM" id="SSF49265">
    <property type="entry name" value="Fibronectin type III"/>
    <property type="match status" value="2"/>
</dbReference>
<dbReference type="GO" id="GO:0004906">
    <property type="term" value="F:type II interferon receptor activity"/>
    <property type="evidence" value="ECO:0007669"/>
    <property type="project" value="Ensembl"/>
</dbReference>
<dbReference type="FunFam" id="2.60.40.10:FF:001281">
    <property type="entry name" value="Interferon gamma receptor 2"/>
    <property type="match status" value="1"/>
</dbReference>
<evidence type="ECO:0000259" key="2">
    <source>
        <dbReference type="PROSITE" id="PS50853"/>
    </source>
</evidence>
<dbReference type="GeneTree" id="ENSGT00940000160503"/>
<keyword evidence="1" id="KW-1133">Transmembrane helix</keyword>
<reference evidence="3" key="1">
    <citation type="submission" date="2025-08" db="UniProtKB">
        <authorList>
            <consortium name="Ensembl"/>
        </authorList>
    </citation>
    <scope>IDENTIFICATION</scope>
</reference>
<feature type="transmembrane region" description="Helical" evidence="1">
    <location>
        <begin position="219"/>
        <end position="240"/>
    </location>
</feature>
<dbReference type="Pfam" id="PF09294">
    <property type="entry name" value="Interfer-bind"/>
    <property type="match status" value="1"/>
</dbReference>
<dbReference type="FunFam" id="2.60.40.10:FF:000957">
    <property type="entry name" value="Interferon gamma receptor 2"/>
    <property type="match status" value="1"/>
</dbReference>
<dbReference type="OMA" id="WATVPWF"/>
<dbReference type="PANTHER" id="PTHR20859">
    <property type="entry name" value="INTERFERON/INTERLEUKIN RECEPTOR"/>
    <property type="match status" value="1"/>
</dbReference>
<keyword evidence="4" id="KW-1185">Reference proteome</keyword>
<protein>
    <submittedName>
        <fullName evidence="3">Interferon gamma receptor 2</fullName>
    </submittedName>
</protein>
<name>A0A8C5JU97_JACJA</name>
<dbReference type="InterPro" id="IPR013783">
    <property type="entry name" value="Ig-like_fold"/>
</dbReference>
<dbReference type="Proteomes" id="UP000694385">
    <property type="component" value="Unassembled WGS sequence"/>
</dbReference>
<sequence length="307" mass="34936">AAPQHVKIHLYNAKQVLRWDPSFPSNDSRPVVYRVQYKYTIGQWHDVTLEHPGVNCTKITATICDFTAGPSKGFLPHFNVSLQVRAELGELTSSWVTVPWFQHYRNVSVGPPRSISVTPGKGSLIIYLSPPFDIFNSKANFLYYVHYWEKTGTQQARVKGPFRNNSIVLDNLKPFTVYCLQVKAQLLWRQENLSRPGNLSDTSCYKTIADASTKLQRDIMISLGTFSALLVLAGSCFFLFQKYRGLVKYWFHTPPSIPVKIEEYLKDPAQPILEALDKDSSPKDDAWDSVSIISFPEEEQEDVLQTL</sequence>
<dbReference type="GO" id="GO:0038196">
    <property type="term" value="P:type III interferon-mediated signaling pathway"/>
    <property type="evidence" value="ECO:0007669"/>
    <property type="project" value="Ensembl"/>
</dbReference>
<dbReference type="Gene3D" id="2.60.40.10">
    <property type="entry name" value="Immunoglobulins"/>
    <property type="match status" value="2"/>
</dbReference>
<dbReference type="Pfam" id="PF01108">
    <property type="entry name" value="Tissue_fac"/>
    <property type="match status" value="1"/>
</dbReference>
<dbReference type="InterPro" id="IPR036116">
    <property type="entry name" value="FN3_sf"/>
</dbReference>
<dbReference type="InterPro" id="IPR003961">
    <property type="entry name" value="FN3_dom"/>
</dbReference>
<dbReference type="GO" id="GO:0051607">
    <property type="term" value="P:defense response to virus"/>
    <property type="evidence" value="ECO:0007669"/>
    <property type="project" value="Ensembl"/>
</dbReference>
<evidence type="ECO:0000256" key="1">
    <source>
        <dbReference type="SAM" id="Phobius"/>
    </source>
</evidence>
<dbReference type="AlphaFoldDB" id="A0A8C5JU97"/>
<dbReference type="InterPro" id="IPR050650">
    <property type="entry name" value="Type-II_Cytokine-TF_Rcpt"/>
</dbReference>
<keyword evidence="1" id="KW-0472">Membrane</keyword>
<dbReference type="InterPro" id="IPR015373">
    <property type="entry name" value="Interferon/interleukin_rcp_dom"/>
</dbReference>
<organism evidence="3 4">
    <name type="scientific">Jaculus jaculus</name>
    <name type="common">Lesser Egyptian jerboa</name>
    <dbReference type="NCBI Taxonomy" id="51337"/>
    <lineage>
        <taxon>Eukaryota</taxon>
        <taxon>Metazoa</taxon>
        <taxon>Chordata</taxon>
        <taxon>Craniata</taxon>
        <taxon>Vertebrata</taxon>
        <taxon>Euteleostomi</taxon>
        <taxon>Mammalia</taxon>
        <taxon>Eutheria</taxon>
        <taxon>Euarchontoglires</taxon>
        <taxon>Glires</taxon>
        <taxon>Rodentia</taxon>
        <taxon>Myomorpha</taxon>
        <taxon>Dipodoidea</taxon>
        <taxon>Dipodidae</taxon>
        <taxon>Dipodinae</taxon>
        <taxon>Jaculus</taxon>
    </lineage>
</organism>
<dbReference type="GO" id="GO:0005886">
    <property type="term" value="C:plasma membrane"/>
    <property type="evidence" value="ECO:0007669"/>
    <property type="project" value="Ensembl"/>
</dbReference>
<gene>
    <name evidence="3" type="primary">Ifngr2</name>
</gene>
<dbReference type="PROSITE" id="PS50853">
    <property type="entry name" value="FN3"/>
    <property type="match status" value="1"/>
</dbReference>
<proteinExistence type="predicted"/>
<dbReference type="CDD" id="cd00063">
    <property type="entry name" value="FN3"/>
    <property type="match status" value="1"/>
</dbReference>
<dbReference type="Ensembl" id="ENSJJAT00000000769.1">
    <property type="protein sequence ID" value="ENSJJAP00000000731.1"/>
    <property type="gene ID" value="ENSJJAG00000000609.1"/>
</dbReference>
<dbReference type="PANTHER" id="PTHR20859:SF46">
    <property type="entry name" value="INTERFERON GAMMA RECEPTOR 2"/>
    <property type="match status" value="1"/>
</dbReference>
<evidence type="ECO:0000313" key="4">
    <source>
        <dbReference type="Proteomes" id="UP000694385"/>
    </source>
</evidence>
<feature type="domain" description="Fibronectin type-III" evidence="2">
    <location>
        <begin position="108"/>
        <end position="210"/>
    </location>
</feature>
<evidence type="ECO:0000313" key="3">
    <source>
        <dbReference type="Ensembl" id="ENSJJAP00000000731.1"/>
    </source>
</evidence>